<organism evidence="1">
    <name type="scientific">uncultured Caudovirales phage</name>
    <dbReference type="NCBI Taxonomy" id="2100421"/>
    <lineage>
        <taxon>Viruses</taxon>
        <taxon>Duplodnaviria</taxon>
        <taxon>Heunggongvirae</taxon>
        <taxon>Uroviricota</taxon>
        <taxon>Caudoviricetes</taxon>
        <taxon>Peduoviridae</taxon>
        <taxon>Maltschvirus</taxon>
        <taxon>Maltschvirus maltsch</taxon>
    </lineage>
</organism>
<protein>
    <submittedName>
        <fullName evidence="1">Uncharacterized protein</fullName>
    </submittedName>
</protein>
<name>A0A6J5MWH0_9CAUD</name>
<dbReference type="EMBL" id="LR796543">
    <property type="protein sequence ID" value="CAB4150207.1"/>
    <property type="molecule type" value="Genomic_DNA"/>
</dbReference>
<proteinExistence type="predicted"/>
<gene>
    <name evidence="1" type="ORF">UFOVP571_11</name>
</gene>
<sequence length="87" mass="10114">MDTPEKQKQAEPATGEFLVAHIFNSEEGKKALSFLKEMAYEKTPLTLQNDGMNSVIEMATREGETNFYRKIDKIIKKVEKYYVHKQQ</sequence>
<reference evidence="1" key="1">
    <citation type="submission" date="2020-04" db="EMBL/GenBank/DDBJ databases">
        <authorList>
            <person name="Chiriac C."/>
            <person name="Salcher M."/>
            <person name="Ghai R."/>
            <person name="Kavagutti S V."/>
        </authorList>
    </citation>
    <scope>NUCLEOTIDE SEQUENCE</scope>
</reference>
<accession>A0A6J5MWH0</accession>
<evidence type="ECO:0000313" key="1">
    <source>
        <dbReference type="EMBL" id="CAB4150207.1"/>
    </source>
</evidence>